<dbReference type="EMBL" id="GGEC01077045">
    <property type="protein sequence ID" value="MBX57529.1"/>
    <property type="molecule type" value="Transcribed_RNA"/>
</dbReference>
<dbReference type="AlphaFoldDB" id="A0A2P2PSA0"/>
<name>A0A2P2PSA0_RHIMU</name>
<sequence>MLIFLINKQSNNILFNLLFYLIDSCCKHLIHNYFVTS</sequence>
<reference evidence="1" key="1">
    <citation type="submission" date="2018-02" db="EMBL/GenBank/DDBJ databases">
        <title>Rhizophora mucronata_Transcriptome.</title>
        <authorList>
            <person name="Meera S.P."/>
            <person name="Sreeshan A."/>
            <person name="Augustine A."/>
        </authorList>
    </citation>
    <scope>NUCLEOTIDE SEQUENCE</scope>
    <source>
        <tissue evidence="1">Leaf</tissue>
    </source>
</reference>
<organism evidence="1">
    <name type="scientific">Rhizophora mucronata</name>
    <name type="common">Asiatic mangrove</name>
    <dbReference type="NCBI Taxonomy" id="61149"/>
    <lineage>
        <taxon>Eukaryota</taxon>
        <taxon>Viridiplantae</taxon>
        <taxon>Streptophyta</taxon>
        <taxon>Embryophyta</taxon>
        <taxon>Tracheophyta</taxon>
        <taxon>Spermatophyta</taxon>
        <taxon>Magnoliopsida</taxon>
        <taxon>eudicotyledons</taxon>
        <taxon>Gunneridae</taxon>
        <taxon>Pentapetalae</taxon>
        <taxon>rosids</taxon>
        <taxon>fabids</taxon>
        <taxon>Malpighiales</taxon>
        <taxon>Rhizophoraceae</taxon>
        <taxon>Rhizophora</taxon>
    </lineage>
</organism>
<accession>A0A2P2PSA0</accession>
<evidence type="ECO:0000313" key="1">
    <source>
        <dbReference type="EMBL" id="MBX57529.1"/>
    </source>
</evidence>
<protein>
    <submittedName>
        <fullName evidence="1">Uncharacterized protein</fullName>
    </submittedName>
</protein>
<proteinExistence type="predicted"/>